<evidence type="ECO:0000256" key="6">
    <source>
        <dbReference type="ARBA" id="ARBA00022801"/>
    </source>
</evidence>
<accession>A0ABS1DYD8</accession>
<comment type="pathway">
    <text evidence="2">Cell wall biogenesis; cell wall polysaccharide biosynthesis.</text>
</comment>
<keyword evidence="8" id="KW-0482">Metalloprotease</keyword>
<dbReference type="SUPFAM" id="SSF55166">
    <property type="entry name" value="Hedgehog/DD-peptidase"/>
    <property type="match status" value="1"/>
</dbReference>
<dbReference type="InterPro" id="IPR010275">
    <property type="entry name" value="MepK"/>
</dbReference>
<evidence type="ECO:0000256" key="9">
    <source>
        <dbReference type="ARBA" id="ARBA00023316"/>
    </source>
</evidence>
<reference evidence="13" key="1">
    <citation type="submission" date="2017-08" db="EMBL/GenBank/DDBJ databases">
        <authorList>
            <person name="Imhoff J.F."/>
            <person name="Rahn T."/>
            <person name="Kuenzel S."/>
            <person name="Neulinger S.C."/>
        </authorList>
    </citation>
    <scope>NUCLEOTIDE SEQUENCE</scope>
    <source>
        <strain evidence="13">IM 151</strain>
    </source>
</reference>
<evidence type="ECO:0000256" key="8">
    <source>
        <dbReference type="ARBA" id="ARBA00023049"/>
    </source>
</evidence>
<keyword evidence="6" id="KW-0378">Hydrolase</keyword>
<dbReference type="Proteomes" id="UP001041814">
    <property type="component" value="Unassembled WGS sequence"/>
</dbReference>
<feature type="signal peptide" evidence="12">
    <location>
        <begin position="1"/>
        <end position="32"/>
    </location>
</feature>
<gene>
    <name evidence="13" type="ORF">CKO43_15355</name>
</gene>
<dbReference type="RefSeq" id="WP_200228147.1">
    <property type="nucleotide sequence ID" value="NZ_NRRT01000016.1"/>
</dbReference>
<dbReference type="PROSITE" id="PS51318">
    <property type="entry name" value="TAT"/>
    <property type="match status" value="1"/>
</dbReference>
<keyword evidence="7" id="KW-0862">Zinc</keyword>
<name>A0ABS1DYD8_RUBGE</name>
<evidence type="ECO:0000256" key="11">
    <source>
        <dbReference type="ARBA" id="ARBA00093666"/>
    </source>
</evidence>
<protein>
    <recommendedName>
        <fullName evidence="11">Murein endopeptidase K</fullName>
    </recommendedName>
</protein>
<evidence type="ECO:0000256" key="1">
    <source>
        <dbReference type="ARBA" id="ARBA00001947"/>
    </source>
</evidence>
<dbReference type="PANTHER" id="PTHR37425:SF1">
    <property type="entry name" value="OUTER MEMBRANE PROTEIN"/>
    <property type="match status" value="1"/>
</dbReference>
<dbReference type="PANTHER" id="PTHR37425">
    <property type="match status" value="1"/>
</dbReference>
<evidence type="ECO:0000256" key="2">
    <source>
        <dbReference type="ARBA" id="ARBA00004776"/>
    </source>
</evidence>
<keyword evidence="4" id="KW-0479">Metal-binding</keyword>
<evidence type="ECO:0000256" key="12">
    <source>
        <dbReference type="SAM" id="SignalP"/>
    </source>
</evidence>
<reference evidence="13" key="2">
    <citation type="journal article" date="2020" name="Microorganisms">
        <title>Osmotic Adaptation and Compatible Solute Biosynthesis of Phototrophic Bacteria as Revealed from Genome Analyses.</title>
        <authorList>
            <person name="Imhoff J.F."/>
            <person name="Rahn T."/>
            <person name="Kunzel S."/>
            <person name="Keller A."/>
            <person name="Neulinger S.C."/>
        </authorList>
    </citation>
    <scope>NUCLEOTIDE SEQUENCE</scope>
    <source>
        <strain evidence="13">IM 151</strain>
    </source>
</reference>
<dbReference type="InterPro" id="IPR009045">
    <property type="entry name" value="Zn_M74/Hedgehog-like"/>
</dbReference>
<evidence type="ECO:0000256" key="5">
    <source>
        <dbReference type="ARBA" id="ARBA00022729"/>
    </source>
</evidence>
<keyword evidence="5 12" id="KW-0732">Signal</keyword>
<evidence type="ECO:0000313" key="13">
    <source>
        <dbReference type="EMBL" id="MBK1714151.1"/>
    </source>
</evidence>
<organism evidence="13 14">
    <name type="scientific">Rubrivivax gelatinosus</name>
    <name type="common">Rhodocyclus gelatinosus</name>
    <name type="synonym">Rhodopseudomonas gelatinosa</name>
    <dbReference type="NCBI Taxonomy" id="28068"/>
    <lineage>
        <taxon>Bacteria</taxon>
        <taxon>Pseudomonadati</taxon>
        <taxon>Pseudomonadota</taxon>
        <taxon>Betaproteobacteria</taxon>
        <taxon>Burkholderiales</taxon>
        <taxon>Sphaerotilaceae</taxon>
        <taxon>Rubrivivax</taxon>
    </lineage>
</organism>
<dbReference type="EMBL" id="NRRU01000057">
    <property type="protein sequence ID" value="MBK1714151.1"/>
    <property type="molecule type" value="Genomic_DNA"/>
</dbReference>
<keyword evidence="9" id="KW-0961">Cell wall biogenesis/degradation</keyword>
<evidence type="ECO:0000256" key="3">
    <source>
        <dbReference type="ARBA" id="ARBA00022670"/>
    </source>
</evidence>
<comment type="similarity">
    <text evidence="10">Belongs to the peptidase M15 family.</text>
</comment>
<dbReference type="Pfam" id="PF05951">
    <property type="entry name" value="Peptidase_M15_2"/>
    <property type="match status" value="1"/>
</dbReference>
<evidence type="ECO:0000313" key="14">
    <source>
        <dbReference type="Proteomes" id="UP001041814"/>
    </source>
</evidence>
<sequence>MRSADRRHFLRHGARLAVGVLPVAAATRPALAALPGPRALALHHTHTGEALDLVYAVDTQFVPAALGTLNQFLRDHYTGSVGVIDPQLFELLHRVRSLLGTESAAYEVISGYRCPETNDRLRGTRGGGVARHSLHMEGRAIDVRLPGVPLKELRDAALALKAGGVGYYEAERFVHVDTGRVRSW</sequence>
<comment type="cofactor">
    <cofactor evidence="1">
        <name>Zn(2+)</name>
        <dbReference type="ChEBI" id="CHEBI:29105"/>
    </cofactor>
</comment>
<evidence type="ECO:0000256" key="7">
    <source>
        <dbReference type="ARBA" id="ARBA00022833"/>
    </source>
</evidence>
<keyword evidence="14" id="KW-1185">Reference proteome</keyword>
<evidence type="ECO:0000256" key="10">
    <source>
        <dbReference type="ARBA" id="ARBA00093448"/>
    </source>
</evidence>
<feature type="chain" id="PRO_5046384631" description="Murein endopeptidase K" evidence="12">
    <location>
        <begin position="33"/>
        <end position="184"/>
    </location>
</feature>
<proteinExistence type="inferred from homology"/>
<dbReference type="Gene3D" id="3.30.1380.10">
    <property type="match status" value="1"/>
</dbReference>
<dbReference type="InterPro" id="IPR006311">
    <property type="entry name" value="TAT_signal"/>
</dbReference>
<evidence type="ECO:0000256" key="4">
    <source>
        <dbReference type="ARBA" id="ARBA00022723"/>
    </source>
</evidence>
<comment type="caution">
    <text evidence="13">The sequence shown here is derived from an EMBL/GenBank/DDBJ whole genome shotgun (WGS) entry which is preliminary data.</text>
</comment>
<keyword evidence="3" id="KW-0645">Protease</keyword>